<dbReference type="RefSeq" id="WP_062533265.1">
    <property type="nucleotide sequence ID" value="NZ_CP012678.1"/>
</dbReference>
<dbReference type="CDD" id="cd19590">
    <property type="entry name" value="serpin_thermopin-like"/>
    <property type="match status" value="1"/>
</dbReference>
<dbReference type="GO" id="GO:0004867">
    <property type="term" value="F:serine-type endopeptidase inhibitor activity"/>
    <property type="evidence" value="ECO:0007669"/>
    <property type="project" value="InterPro"/>
</dbReference>
<gene>
    <name evidence="3" type="ORF">AOC03_01400</name>
</gene>
<dbReference type="InterPro" id="IPR036186">
    <property type="entry name" value="Serpin_sf"/>
</dbReference>
<evidence type="ECO:0000259" key="2">
    <source>
        <dbReference type="SMART" id="SM00093"/>
    </source>
</evidence>
<dbReference type="Pfam" id="PF00079">
    <property type="entry name" value="Serpin"/>
    <property type="match status" value="1"/>
</dbReference>
<dbReference type="Gene3D" id="3.30.497.10">
    <property type="entry name" value="Antithrombin, subunit I, domain 2"/>
    <property type="match status" value="1"/>
</dbReference>
<dbReference type="Proteomes" id="UP000059847">
    <property type="component" value="Chromosome"/>
</dbReference>
<dbReference type="PANTHER" id="PTHR11461">
    <property type="entry name" value="SERINE PROTEASE INHIBITOR, SERPIN"/>
    <property type="match status" value="1"/>
</dbReference>
<protein>
    <submittedName>
        <fullName evidence="3">Serine protease inhibitor</fullName>
    </submittedName>
</protein>
<dbReference type="GO" id="GO:0005615">
    <property type="term" value="C:extracellular space"/>
    <property type="evidence" value="ECO:0007669"/>
    <property type="project" value="InterPro"/>
</dbReference>
<evidence type="ECO:0000313" key="4">
    <source>
        <dbReference type="Proteomes" id="UP000059847"/>
    </source>
</evidence>
<dbReference type="SMART" id="SM00093">
    <property type="entry name" value="SERPIN"/>
    <property type="match status" value="1"/>
</dbReference>
<reference evidence="3 4" key="1">
    <citation type="submission" date="2015-09" db="EMBL/GenBank/DDBJ databases">
        <title>Complete genome of Psychrobacter urativorans R10.10B.</title>
        <authorList>
            <person name="See-Too W.S."/>
            <person name="Chan K.G."/>
        </authorList>
    </citation>
    <scope>NUCLEOTIDE SEQUENCE [LARGE SCALE GENOMIC DNA]</scope>
    <source>
        <strain evidence="3 4">R10.10B</strain>
    </source>
</reference>
<dbReference type="OrthoDB" id="9764871at2"/>
<dbReference type="KEGG" id="pur:AOC03_01400"/>
<dbReference type="InterPro" id="IPR042178">
    <property type="entry name" value="Serpin_sf_1"/>
</dbReference>
<evidence type="ECO:0000256" key="1">
    <source>
        <dbReference type="RuleBase" id="RU000411"/>
    </source>
</evidence>
<feature type="domain" description="Serpin" evidence="2">
    <location>
        <begin position="87"/>
        <end position="448"/>
    </location>
</feature>
<comment type="similarity">
    <text evidence="1">Belongs to the serpin family.</text>
</comment>
<dbReference type="PROSITE" id="PS51257">
    <property type="entry name" value="PROKAR_LIPOPROTEIN"/>
    <property type="match status" value="1"/>
</dbReference>
<dbReference type="STRING" id="45610.AOC03_01400"/>
<dbReference type="InterPro" id="IPR023795">
    <property type="entry name" value="Serpin_CS"/>
</dbReference>
<evidence type="ECO:0000313" key="3">
    <source>
        <dbReference type="EMBL" id="ALF58869.1"/>
    </source>
</evidence>
<dbReference type="AlphaFoldDB" id="A0A0M4U3B6"/>
<dbReference type="InterPro" id="IPR000215">
    <property type="entry name" value="Serpin_fam"/>
</dbReference>
<name>A0A0M4U3B6_9GAMM</name>
<dbReference type="PROSITE" id="PS00284">
    <property type="entry name" value="SERPIN"/>
    <property type="match status" value="1"/>
</dbReference>
<dbReference type="EMBL" id="CP012678">
    <property type="protein sequence ID" value="ALF58869.1"/>
    <property type="molecule type" value="Genomic_DNA"/>
</dbReference>
<sequence length="448" mass="49988">MQNDPLRYFKYTAHNRIISALAVTTLVLMTTGCDSNIRNNRTGAVTDTIPHNQPTINHQALPIEVKALTPTPEGIAEVVTANNQLAIDMYQQINGKSEQVDENVFFSPYSLSTAMAMLYAAAEGETKAQIQKTFHYPAPAILNPNSAALYNQFNTPNPDYKLATVNDLWMQQGLTPTKSYIDTVQRYYSGQVTALDFEGSPDPARQTINKKIAEKTKQMIPELLPKGSIKSDTAVVLTNAVYFKGDWTMPFAAERTSAQPFYNAIGRASTVQMMRQQSYFDYYKDKHIQVVQLPYKGDDLSMLVVLPKLNHKLAMQQLAKSLSATKIKQWRSGLVRQEVNLQLPKFKLDARYQMKKLLADMGMPKAFNNGAEFNLYADGPPIKLDEVYHQAVVTVDEKGTEAAAAAGAVGMYVGMSYPVEFKADHPFMFVIKDNKTDAILFLGQVNKP</sequence>
<dbReference type="PANTHER" id="PTHR11461:SF211">
    <property type="entry name" value="GH10112P-RELATED"/>
    <property type="match status" value="1"/>
</dbReference>
<dbReference type="InterPro" id="IPR023796">
    <property type="entry name" value="Serpin_dom"/>
</dbReference>
<dbReference type="InterPro" id="IPR042185">
    <property type="entry name" value="Serpin_sf_2"/>
</dbReference>
<accession>A0A0M4U3B6</accession>
<dbReference type="Gene3D" id="2.30.39.10">
    <property type="entry name" value="Alpha-1-antitrypsin, domain 1"/>
    <property type="match status" value="1"/>
</dbReference>
<proteinExistence type="inferred from homology"/>
<keyword evidence="4" id="KW-1185">Reference proteome</keyword>
<dbReference type="SUPFAM" id="SSF56574">
    <property type="entry name" value="Serpins"/>
    <property type="match status" value="1"/>
</dbReference>
<organism evidence="3 4">
    <name type="scientific">Psychrobacter urativorans</name>
    <dbReference type="NCBI Taxonomy" id="45610"/>
    <lineage>
        <taxon>Bacteria</taxon>
        <taxon>Pseudomonadati</taxon>
        <taxon>Pseudomonadota</taxon>
        <taxon>Gammaproteobacteria</taxon>
        <taxon>Moraxellales</taxon>
        <taxon>Moraxellaceae</taxon>
        <taxon>Psychrobacter</taxon>
    </lineage>
</organism>